<evidence type="ECO:0000256" key="7">
    <source>
        <dbReference type="ARBA" id="ARBA00023237"/>
    </source>
</evidence>
<dbReference type="InterPro" id="IPR010130">
    <property type="entry name" value="T1SS_OMP_TolC"/>
</dbReference>
<comment type="subcellular location">
    <subcellularLocation>
        <location evidence="1">Cell outer membrane</location>
    </subcellularLocation>
</comment>
<evidence type="ECO:0000256" key="1">
    <source>
        <dbReference type="ARBA" id="ARBA00004442"/>
    </source>
</evidence>
<name>A0A7G8Q3E8_9GAMM</name>
<protein>
    <submittedName>
        <fullName evidence="8">TolC family outer membrane protein</fullName>
    </submittedName>
</protein>
<evidence type="ECO:0000256" key="3">
    <source>
        <dbReference type="ARBA" id="ARBA00022448"/>
    </source>
</evidence>
<dbReference type="AlphaFoldDB" id="A0A7G8Q3E8"/>
<organism evidence="8 9">
    <name type="scientific">Dyella telluris</name>
    <dbReference type="NCBI Taxonomy" id="2763498"/>
    <lineage>
        <taxon>Bacteria</taxon>
        <taxon>Pseudomonadati</taxon>
        <taxon>Pseudomonadota</taxon>
        <taxon>Gammaproteobacteria</taxon>
        <taxon>Lysobacterales</taxon>
        <taxon>Rhodanobacteraceae</taxon>
        <taxon>Dyella</taxon>
    </lineage>
</organism>
<proteinExistence type="inferred from homology"/>
<keyword evidence="9" id="KW-1185">Reference proteome</keyword>
<dbReference type="InterPro" id="IPR003423">
    <property type="entry name" value="OMP_efflux"/>
</dbReference>
<keyword evidence="7" id="KW-0998">Cell outer membrane</keyword>
<dbReference type="SUPFAM" id="SSF56954">
    <property type="entry name" value="Outer membrane efflux proteins (OEP)"/>
    <property type="match status" value="1"/>
</dbReference>
<evidence type="ECO:0000313" key="9">
    <source>
        <dbReference type="Proteomes" id="UP000515873"/>
    </source>
</evidence>
<dbReference type="GO" id="GO:0009279">
    <property type="term" value="C:cell outer membrane"/>
    <property type="evidence" value="ECO:0007669"/>
    <property type="project" value="UniProtKB-SubCell"/>
</dbReference>
<evidence type="ECO:0000313" key="8">
    <source>
        <dbReference type="EMBL" id="QNK01306.1"/>
    </source>
</evidence>
<dbReference type="EMBL" id="CP060412">
    <property type="protein sequence ID" value="QNK01306.1"/>
    <property type="molecule type" value="Genomic_DNA"/>
</dbReference>
<evidence type="ECO:0000256" key="6">
    <source>
        <dbReference type="ARBA" id="ARBA00023136"/>
    </source>
</evidence>
<dbReference type="GO" id="GO:0015562">
    <property type="term" value="F:efflux transmembrane transporter activity"/>
    <property type="evidence" value="ECO:0007669"/>
    <property type="project" value="InterPro"/>
</dbReference>
<dbReference type="GO" id="GO:0015288">
    <property type="term" value="F:porin activity"/>
    <property type="evidence" value="ECO:0007669"/>
    <property type="project" value="TreeGrafter"/>
</dbReference>
<dbReference type="RefSeq" id="WP_187056768.1">
    <property type="nucleotide sequence ID" value="NZ_CP060412.1"/>
</dbReference>
<dbReference type="InterPro" id="IPR051906">
    <property type="entry name" value="TolC-like"/>
</dbReference>
<comment type="similarity">
    <text evidence="2">Belongs to the outer membrane factor (OMF) (TC 1.B.17) family.</text>
</comment>
<keyword evidence="3" id="KW-0813">Transport</keyword>
<keyword evidence="4" id="KW-1134">Transmembrane beta strand</keyword>
<evidence type="ECO:0000256" key="5">
    <source>
        <dbReference type="ARBA" id="ARBA00022692"/>
    </source>
</evidence>
<sequence length="496" mass="54368">MLREGYYVNADRSLGGPFRLLHLDGYSKWRQVGALRVWLAFLLLLVLVPARATEPVTSLGELFDIAHDSEPGFRAAKANLDASRARTRQAYGAMLPQISLTANTNGNRRRYDTLDNLTRTMHDRYHANTDQISLTQPLWRAANVAALHQAEESTGQAEYQLKDTEQQLYQKLSQAWFDLMESRDGMEFTAAQRDALQAQWDIARRGVELGSHGEPQADDARAKYEQAAADAASAELEHASKLAALEQWIGTADDLQQPYLDDGIELPDLVGNDMDAWLNLVDSHSPALSAAVRAVAAANDEVDKQRAGHKPTLDVVASYGNNDQNVGNFPGQSGYRIRTLTLGLQLNVPIYSGGTQSAKVAEAIALRDKANEDLEAARRQAFLNVKTAFLAWRAGLAKAKASRTALASARRALSVAEHGTSRGLKTEADVLAAKQEMAASRRDLRHARYQQLTSYIKLKSTLGDLSITDIDELDHCFVATRDAAVAHVDSPGVAKP</sequence>
<dbReference type="Proteomes" id="UP000515873">
    <property type="component" value="Chromosome"/>
</dbReference>
<keyword evidence="5" id="KW-0812">Transmembrane</keyword>
<keyword evidence="6" id="KW-0472">Membrane</keyword>
<accession>A0A7G8Q3E8</accession>
<dbReference type="KEGG" id="dtl:H8F01_20060"/>
<reference evidence="8 9" key="1">
    <citation type="submission" date="2020-08" db="EMBL/GenBank/DDBJ databases">
        <title>Dyella sp. G9 isolated from forest soil.</title>
        <authorList>
            <person name="Fu J."/>
            <person name="Qiu L."/>
        </authorList>
    </citation>
    <scope>NUCLEOTIDE SEQUENCE [LARGE SCALE GENOMIC DNA]</scope>
    <source>
        <strain evidence="8 9">G9</strain>
    </source>
</reference>
<evidence type="ECO:0000256" key="4">
    <source>
        <dbReference type="ARBA" id="ARBA00022452"/>
    </source>
</evidence>
<dbReference type="PANTHER" id="PTHR30026:SF20">
    <property type="entry name" value="OUTER MEMBRANE PROTEIN TOLC"/>
    <property type="match status" value="1"/>
</dbReference>
<dbReference type="GO" id="GO:1990281">
    <property type="term" value="C:efflux pump complex"/>
    <property type="evidence" value="ECO:0007669"/>
    <property type="project" value="TreeGrafter"/>
</dbReference>
<dbReference type="NCBIfam" id="TIGR01844">
    <property type="entry name" value="type_I_sec_TolC"/>
    <property type="match status" value="1"/>
</dbReference>
<evidence type="ECO:0000256" key="2">
    <source>
        <dbReference type="ARBA" id="ARBA00007613"/>
    </source>
</evidence>
<dbReference type="PANTHER" id="PTHR30026">
    <property type="entry name" value="OUTER MEMBRANE PROTEIN TOLC"/>
    <property type="match status" value="1"/>
</dbReference>
<gene>
    <name evidence="8" type="ORF">H8F01_20060</name>
</gene>
<dbReference type="Pfam" id="PF02321">
    <property type="entry name" value="OEP"/>
    <property type="match status" value="2"/>
</dbReference>
<dbReference type="Gene3D" id="1.20.1600.10">
    <property type="entry name" value="Outer membrane efflux proteins (OEP)"/>
    <property type="match status" value="1"/>
</dbReference>